<evidence type="ECO:0000313" key="1">
    <source>
        <dbReference type="EMBL" id="PDZ14133.1"/>
    </source>
</evidence>
<dbReference type="Proteomes" id="UP000220192">
    <property type="component" value="Unassembled WGS sequence"/>
</dbReference>
<sequence length="62" mass="7076">MNKFIRELKTEELTEHVGGIDPKNETVIHDGGGVGPNCKVLFVACRAKDWGSCQLWYDFCRY</sequence>
<evidence type="ECO:0000313" key="2">
    <source>
        <dbReference type="Proteomes" id="UP000220192"/>
    </source>
</evidence>
<proteinExistence type="predicted"/>
<reference evidence="1 2" key="1">
    <citation type="submission" date="2017-09" db="EMBL/GenBank/DDBJ databases">
        <title>Large-scale bioinformatics analysis of Bacillus genomes uncovers conserved roles of natural products in bacterial physiology.</title>
        <authorList>
            <consortium name="Agbiome Team Llc"/>
            <person name="Bleich R.M."/>
            <person name="Grubbs K.J."/>
            <person name="Santa Maria K.C."/>
            <person name="Allen S.E."/>
            <person name="Farag S."/>
            <person name="Shank E.A."/>
            <person name="Bowers A."/>
        </authorList>
    </citation>
    <scope>NUCLEOTIDE SEQUENCE [LARGE SCALE GENOMIC DNA]</scope>
    <source>
        <strain evidence="1 2">AFS095574</strain>
    </source>
</reference>
<name>A0A2A7D290_BACAN</name>
<dbReference type="AlphaFoldDB" id="A0A2A7D290"/>
<accession>A0A2A7D290</accession>
<dbReference type="RefSeq" id="WP_087952090.1">
    <property type="nucleotide sequence ID" value="NZ_NVLX01000031.1"/>
</dbReference>
<organism evidence="1 2">
    <name type="scientific">Bacillus anthracis</name>
    <name type="common">anthrax bacterium</name>
    <dbReference type="NCBI Taxonomy" id="1392"/>
    <lineage>
        <taxon>Bacteria</taxon>
        <taxon>Bacillati</taxon>
        <taxon>Bacillota</taxon>
        <taxon>Bacilli</taxon>
        <taxon>Bacillales</taxon>
        <taxon>Bacillaceae</taxon>
        <taxon>Bacillus</taxon>
        <taxon>Bacillus cereus group</taxon>
    </lineage>
</organism>
<comment type="caution">
    <text evidence="1">The sequence shown here is derived from an EMBL/GenBank/DDBJ whole genome shotgun (WGS) entry which is preliminary data.</text>
</comment>
<dbReference type="EMBL" id="NVLX01000031">
    <property type="protein sequence ID" value="PDZ14133.1"/>
    <property type="molecule type" value="Genomic_DNA"/>
</dbReference>
<gene>
    <name evidence="1" type="ORF">CON16_26575</name>
</gene>
<protein>
    <submittedName>
        <fullName evidence="1">Uncharacterized protein</fullName>
    </submittedName>
</protein>